<evidence type="ECO:0000313" key="2">
    <source>
        <dbReference type="EMBL" id="MBA8878968.1"/>
    </source>
</evidence>
<comment type="caution">
    <text evidence="2">The sequence shown here is derived from an EMBL/GenBank/DDBJ whole genome shotgun (WGS) entry which is preliminary data.</text>
</comment>
<protein>
    <submittedName>
        <fullName evidence="2">Uncharacterized protein</fullName>
    </submittedName>
</protein>
<proteinExistence type="predicted"/>
<reference evidence="2 3" key="1">
    <citation type="submission" date="2020-07" db="EMBL/GenBank/DDBJ databases">
        <title>Genomic Encyclopedia of Type Strains, Phase IV (KMG-V): Genome sequencing to study the core and pangenomes of soil and plant-associated prokaryotes.</title>
        <authorList>
            <person name="Whitman W."/>
        </authorList>
    </citation>
    <scope>NUCLEOTIDE SEQUENCE [LARGE SCALE GENOMIC DNA]</scope>
    <source>
        <strain evidence="2 3">AN3</strain>
    </source>
</reference>
<keyword evidence="3" id="KW-1185">Reference proteome</keyword>
<dbReference type="Proteomes" id="UP000549052">
    <property type="component" value="Unassembled WGS sequence"/>
</dbReference>
<sequence length="96" mass="10484">MSFIAAFSRYERHLGFERRGTGTHPPSAGKGHEAILTGSDKTEPRARFGSKFTQAQAVGRRHDCNKNGVTASPGIGDAIDRKRDVRFVASKVTLKL</sequence>
<dbReference type="AlphaFoldDB" id="A0A839EKZ3"/>
<accession>A0A839EKZ3</accession>
<dbReference type="EMBL" id="JACGXN010000003">
    <property type="protein sequence ID" value="MBA8878968.1"/>
    <property type="molecule type" value="Genomic_DNA"/>
</dbReference>
<evidence type="ECO:0000256" key="1">
    <source>
        <dbReference type="SAM" id="MobiDB-lite"/>
    </source>
</evidence>
<gene>
    <name evidence="2" type="ORF">FHW16_002686</name>
</gene>
<name>A0A839EKZ3_9HYPH</name>
<organism evidence="2 3">
    <name type="scientific">Phyllobacterium myrsinacearum</name>
    <dbReference type="NCBI Taxonomy" id="28101"/>
    <lineage>
        <taxon>Bacteria</taxon>
        <taxon>Pseudomonadati</taxon>
        <taxon>Pseudomonadota</taxon>
        <taxon>Alphaproteobacteria</taxon>
        <taxon>Hyphomicrobiales</taxon>
        <taxon>Phyllobacteriaceae</taxon>
        <taxon>Phyllobacterium</taxon>
    </lineage>
</organism>
<feature type="region of interest" description="Disordered" evidence="1">
    <location>
        <begin position="17"/>
        <end position="45"/>
    </location>
</feature>
<evidence type="ECO:0000313" key="3">
    <source>
        <dbReference type="Proteomes" id="UP000549052"/>
    </source>
</evidence>